<evidence type="ECO:0000313" key="11">
    <source>
        <dbReference type="EMBL" id="AOS97321.1"/>
    </source>
</evidence>
<dbReference type="STRING" id="1769779.AUP74_01890"/>
<dbReference type="InterPro" id="IPR008965">
    <property type="entry name" value="CBM2/CBM3_carb-bd_dom_sf"/>
</dbReference>
<dbReference type="Gene3D" id="2.60.40.10">
    <property type="entry name" value="Immunoglobulins"/>
    <property type="match status" value="1"/>
</dbReference>
<dbReference type="Proteomes" id="UP000095672">
    <property type="component" value="Chromosome"/>
</dbReference>
<evidence type="ECO:0000256" key="4">
    <source>
        <dbReference type="ARBA" id="ARBA00022801"/>
    </source>
</evidence>
<dbReference type="InterPro" id="IPR025705">
    <property type="entry name" value="Beta_hexosaminidase_sua/sub"/>
</dbReference>
<protein>
    <recommendedName>
        <fullName evidence="3">beta-N-acetylhexosaminidase</fullName>
        <ecNumber evidence="3">3.2.1.52</ecNumber>
    </recommendedName>
    <alternativeName>
        <fullName evidence="6">Beta-N-acetylhexosaminidase</fullName>
    </alternativeName>
    <alternativeName>
        <fullName evidence="7">N-acetyl-beta-glucosaminidase</fullName>
    </alternativeName>
</protein>
<dbReference type="OrthoDB" id="9763537at2"/>
<feature type="region of interest" description="Disordered" evidence="9">
    <location>
        <begin position="555"/>
        <end position="584"/>
    </location>
</feature>
<dbReference type="PANTHER" id="PTHR22600:SF57">
    <property type="entry name" value="BETA-N-ACETYLHEXOSAMINIDASE"/>
    <property type="match status" value="1"/>
</dbReference>
<dbReference type="InterPro" id="IPR017853">
    <property type="entry name" value="GH"/>
</dbReference>
<dbReference type="InterPro" id="IPR029018">
    <property type="entry name" value="Hex-like_dom2"/>
</dbReference>
<sequence length="898" mass="98271">MNRLLPAVALSVLLAACGKPENVHTPVTQRIADHFSVSQEVLTNFQGVDKALRSDCKLAGGSGAICSTYRISLTNNGDGIGAGERDWTLYFHSIRRTFRLLNRDDFTLEHVKGDLHRLKPNGQFAGIAAGETVELDFLAENWMQFESDFMPRLFVVDADGGALVIASTDSDGIDGLVEPIGKNDPDNWKRTAADANILANASNRYADFTAEESMAVESWRERIIPSPLKTEVLGGTVQIGAGIAVDPGPLSPDSIAAVQTRLQTLGLSAATREGAYLVSVTIEPTAFADQVSGAYRLETTETGASVTGFDQAGAFYGLQSLLALVDIREQTLAQVAVDDAPRFQHRGMFLDVGRNFHTKAVVLRLLDQMAAYKLNRFHFHLSDDEGWRLEIPGLPELTEVGGRRCFDLNEDRCLLPQLGSGPKDDNNGSGYFSVDDYVEILRYAAARHIEVVPEFDMPAHARAAVVAMEARYRRLAESAPEQASEFRLIDSEDDTEYLSVQFYNDSYINPCIDSTYRFVGKLIREVQAMHVAAGVPLETWHFGGDEAVNILASGSFEDAPGSDPEKGDVAASARKQPWSGSPQCQKLVADGDVESMDKLGEHYAKQVSALLVDAGIPTMAAWNDGVKRIDEAAAELATADNYANSWGPLFWGGGDESVHLTESGFDVVQSHSDFLYFDMPYEVDPKESGYYWASRYIDTEKTFSYAPLNTAQLAEVSTDRDGNGWSATSPSMEFAERVRGIQGQLWSEVVRTDAQVEYMVYPRLLALAERAWHRASWELSPQEGQKFSAETDLVDKAALARDWAEFAATLGRKELLKLDRAGVGYRVPVPGAVQLNGDLHAAVPFPGLPVEVFDGERWQSVDKAASSAQVLAVRARSSDGQRAGRAVELPPITQTAER</sequence>
<dbReference type="AlphaFoldDB" id="A0A1C9W840"/>
<feature type="domain" description="Chitobiase/beta-hexosaminidases N-terminal" evidence="10">
    <location>
        <begin position="33"/>
        <end position="203"/>
    </location>
</feature>
<dbReference type="GO" id="GO:0030203">
    <property type="term" value="P:glycosaminoglycan metabolic process"/>
    <property type="evidence" value="ECO:0007669"/>
    <property type="project" value="TreeGrafter"/>
</dbReference>
<evidence type="ECO:0000256" key="3">
    <source>
        <dbReference type="ARBA" id="ARBA00012663"/>
    </source>
</evidence>
<evidence type="ECO:0000256" key="6">
    <source>
        <dbReference type="ARBA" id="ARBA00030512"/>
    </source>
</evidence>
<evidence type="ECO:0000256" key="1">
    <source>
        <dbReference type="ARBA" id="ARBA00001231"/>
    </source>
</evidence>
<evidence type="ECO:0000256" key="7">
    <source>
        <dbReference type="ARBA" id="ARBA00033000"/>
    </source>
</evidence>
<dbReference type="GO" id="GO:0005975">
    <property type="term" value="P:carbohydrate metabolic process"/>
    <property type="evidence" value="ECO:0007669"/>
    <property type="project" value="InterPro"/>
</dbReference>
<dbReference type="PRINTS" id="PR00738">
    <property type="entry name" value="GLHYDRLASE20"/>
</dbReference>
<dbReference type="InterPro" id="IPR012291">
    <property type="entry name" value="CBM2_carb-bd_dom_sf"/>
</dbReference>
<dbReference type="KEGG" id="micc:AUP74_01890"/>
<dbReference type="EC" id="3.2.1.52" evidence="3"/>
<dbReference type="PANTHER" id="PTHR22600">
    <property type="entry name" value="BETA-HEXOSAMINIDASE"/>
    <property type="match status" value="1"/>
</dbReference>
<gene>
    <name evidence="11" type="primary">chb</name>
    <name evidence="11" type="ORF">AUP74_01890</name>
</gene>
<evidence type="ECO:0000256" key="9">
    <source>
        <dbReference type="SAM" id="MobiDB-lite"/>
    </source>
</evidence>
<dbReference type="InterPro" id="IPR015882">
    <property type="entry name" value="HEX_bac_N"/>
</dbReference>
<name>A0A1C9W840_9GAMM</name>
<dbReference type="SUPFAM" id="SSF55545">
    <property type="entry name" value="beta-N-acetylhexosaminidase-like domain"/>
    <property type="match status" value="1"/>
</dbReference>
<keyword evidence="12" id="KW-1185">Reference proteome</keyword>
<feature type="active site" description="Proton donor" evidence="8">
    <location>
        <position position="546"/>
    </location>
</feature>
<evidence type="ECO:0000313" key="12">
    <source>
        <dbReference type="Proteomes" id="UP000095672"/>
    </source>
</evidence>
<keyword evidence="4 11" id="KW-0378">Hydrolase</keyword>
<evidence type="ECO:0000256" key="2">
    <source>
        <dbReference type="ARBA" id="ARBA00006285"/>
    </source>
</evidence>
<dbReference type="InterPro" id="IPR014756">
    <property type="entry name" value="Ig_E-set"/>
</dbReference>
<dbReference type="GO" id="GO:0030247">
    <property type="term" value="F:polysaccharide binding"/>
    <property type="evidence" value="ECO:0007669"/>
    <property type="project" value="InterPro"/>
</dbReference>
<dbReference type="InterPro" id="IPR004866">
    <property type="entry name" value="CHB/HEX_N_dom"/>
</dbReference>
<dbReference type="PATRIC" id="fig|1769779.3.peg.1894"/>
<comment type="similarity">
    <text evidence="2">Belongs to the glycosyl hydrolase 20 family.</text>
</comment>
<dbReference type="Gene3D" id="3.30.379.10">
    <property type="entry name" value="Chitobiase/beta-hexosaminidase domain 2-like"/>
    <property type="match status" value="1"/>
</dbReference>
<evidence type="ECO:0000256" key="8">
    <source>
        <dbReference type="PIRSR" id="PIRSR625705-1"/>
    </source>
</evidence>
<reference evidence="12" key="1">
    <citation type="submission" date="2016-01" db="EMBL/GenBank/DDBJ databases">
        <title>Complete genome sequence of Microbulbifer sp. CCB-MM1, a halophile isolated from Matang Mangrove Forest, Perak.</title>
        <authorList>
            <person name="Moh T.H."/>
            <person name="Dinesh B."/>
            <person name="Lau N.-S."/>
            <person name="Go F."/>
            <person name="Alexander Chong S.-C."/>
        </authorList>
    </citation>
    <scope>NUCLEOTIDE SEQUENCE [LARGE SCALE GENOMIC DNA]</scope>
    <source>
        <strain evidence="12">CCB-MM1</strain>
    </source>
</reference>
<keyword evidence="5 11" id="KW-0326">Glycosidase</keyword>
<dbReference type="GO" id="GO:0016020">
    <property type="term" value="C:membrane"/>
    <property type="evidence" value="ECO:0007669"/>
    <property type="project" value="TreeGrafter"/>
</dbReference>
<dbReference type="Pfam" id="PF03174">
    <property type="entry name" value="CHB_HEX_C"/>
    <property type="match status" value="1"/>
</dbReference>
<dbReference type="InterPro" id="IPR015883">
    <property type="entry name" value="Glyco_hydro_20_cat"/>
</dbReference>
<proteinExistence type="inferred from homology"/>
<accession>A0A1C9W840</accession>
<dbReference type="Pfam" id="PF03173">
    <property type="entry name" value="CHB_HEX"/>
    <property type="match status" value="1"/>
</dbReference>
<dbReference type="PROSITE" id="PS51257">
    <property type="entry name" value="PROKAR_LIPOPROTEIN"/>
    <property type="match status" value="1"/>
</dbReference>
<dbReference type="EMBL" id="CP014143">
    <property type="protein sequence ID" value="AOS97321.1"/>
    <property type="molecule type" value="Genomic_DNA"/>
</dbReference>
<evidence type="ECO:0000256" key="5">
    <source>
        <dbReference type="ARBA" id="ARBA00023295"/>
    </source>
</evidence>
<comment type="catalytic activity">
    <reaction evidence="1">
        <text>Hydrolysis of terminal non-reducing N-acetyl-D-hexosamine residues in N-acetyl-beta-D-hexosaminides.</text>
        <dbReference type="EC" id="3.2.1.52"/>
    </reaction>
</comment>
<feature type="region of interest" description="Disordered" evidence="9">
    <location>
        <begin position="876"/>
        <end position="898"/>
    </location>
</feature>
<organism evidence="11 12">
    <name type="scientific">Microbulbifer aggregans</name>
    <dbReference type="NCBI Taxonomy" id="1769779"/>
    <lineage>
        <taxon>Bacteria</taxon>
        <taxon>Pseudomonadati</taxon>
        <taxon>Pseudomonadota</taxon>
        <taxon>Gammaproteobacteria</taxon>
        <taxon>Cellvibrionales</taxon>
        <taxon>Microbulbiferaceae</taxon>
        <taxon>Microbulbifer</taxon>
    </lineage>
</organism>
<dbReference type="GO" id="GO:0004563">
    <property type="term" value="F:beta-N-acetylhexosaminidase activity"/>
    <property type="evidence" value="ECO:0007669"/>
    <property type="project" value="UniProtKB-EC"/>
</dbReference>
<dbReference type="SUPFAM" id="SSF51445">
    <property type="entry name" value="(Trans)glycosidases"/>
    <property type="match status" value="1"/>
</dbReference>
<dbReference type="SUPFAM" id="SSF49384">
    <property type="entry name" value="Carbohydrate-binding domain"/>
    <property type="match status" value="1"/>
</dbReference>
<evidence type="ECO:0000259" key="10">
    <source>
        <dbReference type="SMART" id="SM01081"/>
    </source>
</evidence>
<dbReference type="Pfam" id="PF02838">
    <property type="entry name" value="Glyco_hydro_20b"/>
    <property type="match status" value="1"/>
</dbReference>
<dbReference type="InterPro" id="IPR013783">
    <property type="entry name" value="Ig-like_fold"/>
</dbReference>
<dbReference type="Gene3D" id="2.60.40.290">
    <property type="match status" value="1"/>
</dbReference>
<dbReference type="Pfam" id="PF00728">
    <property type="entry name" value="Glyco_hydro_20"/>
    <property type="match status" value="1"/>
</dbReference>
<dbReference type="InterPro" id="IPR004867">
    <property type="entry name" value="CHB_C_dom"/>
</dbReference>
<dbReference type="SUPFAM" id="SSF81296">
    <property type="entry name" value="E set domains"/>
    <property type="match status" value="1"/>
</dbReference>
<dbReference type="Gene3D" id="3.20.20.80">
    <property type="entry name" value="Glycosidases"/>
    <property type="match status" value="1"/>
</dbReference>
<dbReference type="RefSeq" id="WP_069947345.1">
    <property type="nucleotide sequence ID" value="NZ_CP014143.1"/>
</dbReference>
<dbReference type="SMART" id="SM01081">
    <property type="entry name" value="CHB_HEX"/>
    <property type="match status" value="1"/>
</dbReference>